<feature type="region of interest" description="Disordered" evidence="1">
    <location>
        <begin position="39"/>
        <end position="101"/>
    </location>
</feature>
<accession>A0ABX0N477</accession>
<dbReference type="InterPro" id="IPR019231">
    <property type="entry name" value="DUF2170"/>
</dbReference>
<dbReference type="Pfam" id="PF09938">
    <property type="entry name" value="DUF2170"/>
    <property type="match status" value="1"/>
</dbReference>
<organism evidence="2 3">
    <name type="scientific">Massilia genomosp. 1</name>
    <dbReference type="NCBI Taxonomy" id="2609280"/>
    <lineage>
        <taxon>Bacteria</taxon>
        <taxon>Pseudomonadati</taxon>
        <taxon>Pseudomonadota</taxon>
        <taxon>Betaproteobacteria</taxon>
        <taxon>Burkholderiales</taxon>
        <taxon>Oxalobacteraceae</taxon>
        <taxon>Telluria group</taxon>
        <taxon>Massilia</taxon>
    </lineage>
</organism>
<comment type="caution">
    <text evidence="2">The sequence shown here is derived from an EMBL/GenBank/DDBJ whole genome shotgun (WGS) entry which is preliminary data.</text>
</comment>
<gene>
    <name evidence="2" type="ORF">F1735_29270</name>
</gene>
<sequence length="284" mass="32215">MYDYCYFDRNGMFGNLRFGQDELHYNSLKIGSLCDVLPPDDSRRNRQRQRTARYVSRHDPDPADRRSVRVNRRGTVSRDGVSTPANAAPRRPHLAGRTWPAAPTRMPRRSLTFYVMYLYLGHNMSNTSSGMMKPPHRARSKTMEMAMRQMLEIEQALLRRPGSAGVSSNLLPPDQADGVPVMRMTIEGLEELPVFITATPSQVLCICYLWTEAEIRPERRYEMLEAMMDLNMAIPLSNFGRVGEHYVIFGSLAHDASADSIATDVAMVADNAFEALDVFSEFLK</sequence>
<evidence type="ECO:0000256" key="1">
    <source>
        <dbReference type="SAM" id="MobiDB-lite"/>
    </source>
</evidence>
<dbReference type="Proteomes" id="UP000610594">
    <property type="component" value="Unassembled WGS sequence"/>
</dbReference>
<evidence type="ECO:0000313" key="3">
    <source>
        <dbReference type="Proteomes" id="UP000610594"/>
    </source>
</evidence>
<proteinExistence type="predicted"/>
<protein>
    <submittedName>
        <fullName evidence="2">DUF2170 family protein</fullName>
    </submittedName>
</protein>
<dbReference type="EMBL" id="WHJF01000128">
    <property type="protein sequence ID" value="NHZ66334.1"/>
    <property type="molecule type" value="Genomic_DNA"/>
</dbReference>
<evidence type="ECO:0000313" key="2">
    <source>
        <dbReference type="EMBL" id="NHZ66334.1"/>
    </source>
</evidence>
<reference evidence="2 3" key="1">
    <citation type="submission" date="2019-10" db="EMBL/GenBank/DDBJ databases">
        <title>Taxonomy of Antarctic Massilia spp.: description of Massilia rubra sp. nov., Massilia aquatica sp. nov., Massilia mucilaginosa sp. nov., Massilia frigida sp. nov. isolated from streams, lakes and regoliths.</title>
        <authorList>
            <person name="Holochova P."/>
            <person name="Sedlacek I."/>
            <person name="Kralova S."/>
            <person name="Maslanova I."/>
            <person name="Busse H.-J."/>
            <person name="Stankova E."/>
            <person name="Vrbovska V."/>
            <person name="Kovarovic V."/>
            <person name="Bartak M."/>
            <person name="Svec P."/>
            <person name="Pantucek R."/>
        </authorList>
    </citation>
    <scope>NUCLEOTIDE SEQUENCE [LARGE SCALE GENOMIC DNA]</scope>
    <source>
        <strain evidence="2 3">CCM 8694</strain>
    </source>
</reference>
<feature type="compositionally biased region" description="Basic and acidic residues" evidence="1">
    <location>
        <begin position="56"/>
        <end position="67"/>
    </location>
</feature>
<keyword evidence="3" id="KW-1185">Reference proteome</keyword>
<name>A0ABX0N477_9BURK</name>